<name>A0BK94_PARTE</name>
<dbReference type="HOGENOM" id="CLU_2054225_0_0_1"/>
<dbReference type="EMBL" id="CT867999">
    <property type="protein sequence ID" value="CAK58961.1"/>
    <property type="molecule type" value="Genomic_DNA"/>
</dbReference>
<sequence length="120" mass="14463">MISFPLSISGLQRMKPSTNYSIQLMENGFQTLEEIKQDYYNFLTTKQFLVGRDNRFQICKNTESGKIQFFWFRLEQKFTAFKKIHNFDKVTKIEFANYEELKEDVRQEIGFILPDRNLIR</sequence>
<dbReference type="InParanoid" id="A0BK94"/>
<evidence type="ECO:0000313" key="1">
    <source>
        <dbReference type="EMBL" id="CAK58961.1"/>
    </source>
</evidence>
<organism evidence="1 2">
    <name type="scientific">Paramecium tetraurelia</name>
    <dbReference type="NCBI Taxonomy" id="5888"/>
    <lineage>
        <taxon>Eukaryota</taxon>
        <taxon>Sar</taxon>
        <taxon>Alveolata</taxon>
        <taxon>Ciliophora</taxon>
        <taxon>Intramacronucleata</taxon>
        <taxon>Oligohymenophorea</taxon>
        <taxon>Peniculida</taxon>
        <taxon>Parameciidae</taxon>
        <taxon>Paramecium</taxon>
    </lineage>
</organism>
<reference evidence="1 2" key="1">
    <citation type="journal article" date="2006" name="Nature">
        <title>Global trends of whole-genome duplications revealed by the ciliate Paramecium tetraurelia.</title>
        <authorList>
            <consortium name="Genoscope"/>
            <person name="Aury J.-M."/>
            <person name="Jaillon O."/>
            <person name="Duret L."/>
            <person name="Noel B."/>
            <person name="Jubin C."/>
            <person name="Porcel B.M."/>
            <person name="Segurens B."/>
            <person name="Daubin V."/>
            <person name="Anthouard V."/>
            <person name="Aiach N."/>
            <person name="Arnaiz O."/>
            <person name="Billaut A."/>
            <person name="Beisson J."/>
            <person name="Blanc I."/>
            <person name="Bouhouche K."/>
            <person name="Camara F."/>
            <person name="Duharcourt S."/>
            <person name="Guigo R."/>
            <person name="Gogendeau D."/>
            <person name="Katinka M."/>
            <person name="Keller A.-M."/>
            <person name="Kissmehl R."/>
            <person name="Klotz C."/>
            <person name="Koll F."/>
            <person name="Le Moue A."/>
            <person name="Lepere C."/>
            <person name="Malinsky S."/>
            <person name="Nowacki M."/>
            <person name="Nowak J.K."/>
            <person name="Plattner H."/>
            <person name="Poulain J."/>
            <person name="Ruiz F."/>
            <person name="Serrano V."/>
            <person name="Zagulski M."/>
            <person name="Dessen P."/>
            <person name="Betermier M."/>
            <person name="Weissenbach J."/>
            <person name="Scarpelli C."/>
            <person name="Schachter V."/>
            <person name="Sperling L."/>
            <person name="Meyer E."/>
            <person name="Cohen J."/>
            <person name="Wincker P."/>
        </authorList>
    </citation>
    <scope>NUCLEOTIDE SEQUENCE [LARGE SCALE GENOMIC DNA]</scope>
    <source>
        <strain evidence="1 2">Stock d4-2</strain>
    </source>
</reference>
<protein>
    <submittedName>
        <fullName evidence="1">Uncharacterized protein</fullName>
    </submittedName>
</protein>
<gene>
    <name evidence="1" type="ORF">GSPATT00029591001</name>
</gene>
<proteinExistence type="predicted"/>
<dbReference type="RefSeq" id="XP_001426359.1">
    <property type="nucleotide sequence ID" value="XM_001426322.1"/>
</dbReference>
<dbReference type="AlphaFoldDB" id="A0BK94"/>
<dbReference type="Proteomes" id="UP000000600">
    <property type="component" value="Unassembled WGS sequence"/>
</dbReference>
<dbReference type="KEGG" id="ptm:GSPATT00029591001"/>
<dbReference type="GeneID" id="5012143"/>
<keyword evidence="2" id="KW-1185">Reference proteome</keyword>
<accession>A0BK94</accession>
<evidence type="ECO:0000313" key="2">
    <source>
        <dbReference type="Proteomes" id="UP000000600"/>
    </source>
</evidence>